<dbReference type="InterPro" id="IPR007536">
    <property type="entry name" value="16SrRNA_methylTrfase_J"/>
</dbReference>
<gene>
    <name evidence="1" type="ORF">G8O30_06455</name>
</gene>
<protein>
    <submittedName>
        <fullName evidence="1">Class I SAM-dependent methyltransferase</fullName>
    </submittedName>
</protein>
<dbReference type="EMBL" id="CP049742">
    <property type="protein sequence ID" value="QPC46626.1"/>
    <property type="molecule type" value="Genomic_DNA"/>
</dbReference>
<dbReference type="SUPFAM" id="SSF53335">
    <property type="entry name" value="S-adenosyl-L-methionine-dependent methyltransferases"/>
    <property type="match status" value="1"/>
</dbReference>
<keyword evidence="1" id="KW-0489">Methyltransferase</keyword>
<organism evidence="1 2">
    <name type="scientific">Mangrovibacillus cuniculi</name>
    <dbReference type="NCBI Taxonomy" id="2593652"/>
    <lineage>
        <taxon>Bacteria</taxon>
        <taxon>Bacillati</taxon>
        <taxon>Bacillota</taxon>
        <taxon>Bacilli</taxon>
        <taxon>Bacillales</taxon>
        <taxon>Bacillaceae</taxon>
        <taxon>Mangrovibacillus</taxon>
    </lineage>
</organism>
<dbReference type="PANTHER" id="PTHR36112:SF1">
    <property type="entry name" value="RIBOSOMAL RNA SMALL SUBUNIT METHYLTRANSFERASE J"/>
    <property type="match status" value="1"/>
</dbReference>
<dbReference type="GO" id="GO:0008990">
    <property type="term" value="F:rRNA (guanine-N2-)-methyltransferase activity"/>
    <property type="evidence" value="ECO:0007669"/>
    <property type="project" value="InterPro"/>
</dbReference>
<accession>A0A7S8HFK8</accession>
<evidence type="ECO:0000313" key="2">
    <source>
        <dbReference type="Proteomes" id="UP000593626"/>
    </source>
</evidence>
<keyword evidence="2" id="KW-1185">Reference proteome</keyword>
<dbReference type="RefSeq" id="WP_239674157.1">
    <property type="nucleotide sequence ID" value="NZ_CP049742.1"/>
</dbReference>
<dbReference type="Proteomes" id="UP000593626">
    <property type="component" value="Chromosome"/>
</dbReference>
<dbReference type="AlphaFoldDB" id="A0A7S8HFK8"/>
<dbReference type="InterPro" id="IPR029063">
    <property type="entry name" value="SAM-dependent_MTases_sf"/>
</dbReference>
<name>A0A7S8HFK8_9BACI</name>
<keyword evidence="1" id="KW-0808">Transferase</keyword>
<reference evidence="1 2" key="1">
    <citation type="submission" date="2019-07" db="EMBL/GenBank/DDBJ databases">
        <title>Genome sequence of 2 isolates from Red Sea Mangroves.</title>
        <authorList>
            <person name="Sefrji F."/>
            <person name="Michoud G."/>
            <person name="Merlino G."/>
            <person name="Daffonchio D."/>
        </authorList>
    </citation>
    <scope>NUCLEOTIDE SEQUENCE [LARGE SCALE GENOMIC DNA]</scope>
    <source>
        <strain evidence="1 2">R1DC41</strain>
    </source>
</reference>
<proteinExistence type="predicted"/>
<dbReference type="KEGG" id="mcui:G8O30_06455"/>
<evidence type="ECO:0000313" key="1">
    <source>
        <dbReference type="EMBL" id="QPC46626.1"/>
    </source>
</evidence>
<dbReference type="Pfam" id="PF04445">
    <property type="entry name" value="SAM_MT"/>
    <property type="match status" value="1"/>
</dbReference>
<sequence length="266" mass="30259">MNFAPNLIVTTAYRSTRELEEEAARIAASFHVLFVERKKQSIPSLQKRYSCDVFVVGKEREEWFPLGQLEPIFFHPNSAMFRAKRIFRGESDPFLEACALREGMKVIDATLGLGSDAIIASLVTGLKGKVTGIEANPILAHIVKQGLASYQEGADDFLHACRRIDVRQGNHLVFLKSRQMNDVDIVYLDPMFETEITESNGINQIRAIAYGEDVFDETITEALRVASHRVVLKDHYQSSRFTKYPFQVIKRKTALFHFGYIDVPKR</sequence>
<dbReference type="Gene3D" id="3.40.50.150">
    <property type="entry name" value="Vaccinia Virus protein VP39"/>
    <property type="match status" value="1"/>
</dbReference>
<dbReference type="PANTHER" id="PTHR36112">
    <property type="entry name" value="RIBOSOMAL RNA SMALL SUBUNIT METHYLTRANSFERASE J"/>
    <property type="match status" value="1"/>
</dbReference>